<evidence type="ECO:0000256" key="1">
    <source>
        <dbReference type="SAM" id="MobiDB-lite"/>
    </source>
</evidence>
<feature type="compositionally biased region" description="Basic and acidic residues" evidence="1">
    <location>
        <begin position="53"/>
        <end position="69"/>
    </location>
</feature>
<dbReference type="Proteomes" id="UP000053558">
    <property type="component" value="Unassembled WGS sequence"/>
</dbReference>
<name>A0A5M3N0P2_CONPW</name>
<dbReference type="RefSeq" id="XP_007765445.1">
    <property type="nucleotide sequence ID" value="XM_007767255.1"/>
</dbReference>
<comment type="caution">
    <text evidence="2">The sequence shown here is derived from an EMBL/GenBank/DDBJ whole genome shotgun (WGS) entry which is preliminary data.</text>
</comment>
<proteinExistence type="predicted"/>
<accession>A0A5M3N0P2</accession>
<dbReference type="KEGG" id="cput:CONPUDRAFT_71241"/>
<evidence type="ECO:0000313" key="3">
    <source>
        <dbReference type="Proteomes" id="UP000053558"/>
    </source>
</evidence>
<gene>
    <name evidence="2" type="ORF">CONPUDRAFT_71241</name>
</gene>
<reference evidence="3" key="1">
    <citation type="journal article" date="2012" name="Science">
        <title>The Paleozoic origin of enzymatic lignin decomposition reconstructed from 31 fungal genomes.</title>
        <authorList>
            <person name="Floudas D."/>
            <person name="Binder M."/>
            <person name="Riley R."/>
            <person name="Barry K."/>
            <person name="Blanchette R.A."/>
            <person name="Henrissat B."/>
            <person name="Martinez A.T."/>
            <person name="Otillar R."/>
            <person name="Spatafora J.W."/>
            <person name="Yadav J.S."/>
            <person name="Aerts A."/>
            <person name="Benoit I."/>
            <person name="Boyd A."/>
            <person name="Carlson A."/>
            <person name="Copeland A."/>
            <person name="Coutinho P.M."/>
            <person name="de Vries R.P."/>
            <person name="Ferreira P."/>
            <person name="Findley K."/>
            <person name="Foster B."/>
            <person name="Gaskell J."/>
            <person name="Glotzer D."/>
            <person name="Gorecki P."/>
            <person name="Heitman J."/>
            <person name="Hesse C."/>
            <person name="Hori C."/>
            <person name="Igarashi K."/>
            <person name="Jurgens J.A."/>
            <person name="Kallen N."/>
            <person name="Kersten P."/>
            <person name="Kohler A."/>
            <person name="Kuees U."/>
            <person name="Kumar T.K.A."/>
            <person name="Kuo A."/>
            <person name="LaButti K."/>
            <person name="Larrondo L.F."/>
            <person name="Lindquist E."/>
            <person name="Ling A."/>
            <person name="Lombard V."/>
            <person name="Lucas S."/>
            <person name="Lundell T."/>
            <person name="Martin R."/>
            <person name="McLaughlin D.J."/>
            <person name="Morgenstern I."/>
            <person name="Morin E."/>
            <person name="Murat C."/>
            <person name="Nagy L.G."/>
            <person name="Nolan M."/>
            <person name="Ohm R.A."/>
            <person name="Patyshakuliyeva A."/>
            <person name="Rokas A."/>
            <person name="Ruiz-Duenas F.J."/>
            <person name="Sabat G."/>
            <person name="Salamov A."/>
            <person name="Samejima M."/>
            <person name="Schmutz J."/>
            <person name="Slot J.C."/>
            <person name="St John F."/>
            <person name="Stenlid J."/>
            <person name="Sun H."/>
            <person name="Sun S."/>
            <person name="Syed K."/>
            <person name="Tsang A."/>
            <person name="Wiebenga A."/>
            <person name="Young D."/>
            <person name="Pisabarro A."/>
            <person name="Eastwood D.C."/>
            <person name="Martin F."/>
            <person name="Cullen D."/>
            <person name="Grigoriev I.V."/>
            <person name="Hibbett D.S."/>
        </authorList>
    </citation>
    <scope>NUCLEOTIDE SEQUENCE [LARGE SCALE GENOMIC DNA]</scope>
    <source>
        <strain evidence="3">RWD-64-598 SS2</strain>
    </source>
</reference>
<evidence type="ECO:0000313" key="2">
    <source>
        <dbReference type="EMBL" id="EIW84475.1"/>
    </source>
</evidence>
<dbReference type="EMBL" id="JH711575">
    <property type="protein sequence ID" value="EIW84475.1"/>
    <property type="molecule type" value="Genomic_DNA"/>
</dbReference>
<keyword evidence="3" id="KW-1185">Reference proteome</keyword>
<sequence length="104" mass="11460">MAGPNFTTLLKSVKQQTEHIGKHTIQGIEILSMRNYARSMHNQTKSPCKLLRSPKETSNKNKGASDSDRLGTILDGLEDTEADVLQEFGVNDRLRSDIASVSST</sequence>
<dbReference type="GeneID" id="19208909"/>
<protein>
    <submittedName>
        <fullName evidence="2">Uncharacterized protein</fullName>
    </submittedName>
</protein>
<organism evidence="2 3">
    <name type="scientific">Coniophora puteana (strain RWD-64-598)</name>
    <name type="common">Brown rot fungus</name>
    <dbReference type="NCBI Taxonomy" id="741705"/>
    <lineage>
        <taxon>Eukaryota</taxon>
        <taxon>Fungi</taxon>
        <taxon>Dikarya</taxon>
        <taxon>Basidiomycota</taxon>
        <taxon>Agaricomycotina</taxon>
        <taxon>Agaricomycetes</taxon>
        <taxon>Agaricomycetidae</taxon>
        <taxon>Boletales</taxon>
        <taxon>Coniophorineae</taxon>
        <taxon>Coniophoraceae</taxon>
        <taxon>Coniophora</taxon>
    </lineage>
</organism>
<feature type="region of interest" description="Disordered" evidence="1">
    <location>
        <begin position="40"/>
        <end position="72"/>
    </location>
</feature>
<dbReference type="AlphaFoldDB" id="A0A5M3N0P2"/>